<dbReference type="eggNOG" id="KOG3106">
    <property type="taxonomic scope" value="Eukaryota"/>
</dbReference>
<comment type="similarity">
    <text evidence="2 11">Belongs to the ERD2 family.</text>
</comment>
<dbReference type="Pfam" id="PF00810">
    <property type="entry name" value="ER_lumen_recept"/>
    <property type="match status" value="1"/>
</dbReference>
<reference evidence="12 14" key="1">
    <citation type="journal article" date="2012" name="Nature">
        <title>Algal genomes reveal evolutionary mosaicism and the fate of nucleomorphs.</title>
        <authorList>
            <consortium name="DOE Joint Genome Institute"/>
            <person name="Curtis B.A."/>
            <person name="Tanifuji G."/>
            <person name="Burki F."/>
            <person name="Gruber A."/>
            <person name="Irimia M."/>
            <person name="Maruyama S."/>
            <person name="Arias M.C."/>
            <person name="Ball S.G."/>
            <person name="Gile G.H."/>
            <person name="Hirakawa Y."/>
            <person name="Hopkins J.F."/>
            <person name="Kuo A."/>
            <person name="Rensing S.A."/>
            <person name="Schmutz J."/>
            <person name="Symeonidi A."/>
            <person name="Elias M."/>
            <person name="Eveleigh R.J."/>
            <person name="Herman E.K."/>
            <person name="Klute M.J."/>
            <person name="Nakayama T."/>
            <person name="Obornik M."/>
            <person name="Reyes-Prieto A."/>
            <person name="Armbrust E.V."/>
            <person name="Aves S.J."/>
            <person name="Beiko R.G."/>
            <person name="Coutinho P."/>
            <person name="Dacks J.B."/>
            <person name="Durnford D.G."/>
            <person name="Fast N.M."/>
            <person name="Green B.R."/>
            <person name="Grisdale C.J."/>
            <person name="Hempel F."/>
            <person name="Henrissat B."/>
            <person name="Hoppner M.P."/>
            <person name="Ishida K."/>
            <person name="Kim E."/>
            <person name="Koreny L."/>
            <person name="Kroth P.G."/>
            <person name="Liu Y."/>
            <person name="Malik S.B."/>
            <person name="Maier U.G."/>
            <person name="McRose D."/>
            <person name="Mock T."/>
            <person name="Neilson J.A."/>
            <person name="Onodera N.T."/>
            <person name="Poole A.M."/>
            <person name="Pritham E.J."/>
            <person name="Richards T.A."/>
            <person name="Rocap G."/>
            <person name="Roy S.W."/>
            <person name="Sarai C."/>
            <person name="Schaack S."/>
            <person name="Shirato S."/>
            <person name="Slamovits C.H."/>
            <person name="Spencer D.F."/>
            <person name="Suzuki S."/>
            <person name="Worden A.Z."/>
            <person name="Zauner S."/>
            <person name="Barry K."/>
            <person name="Bell C."/>
            <person name="Bharti A.K."/>
            <person name="Crow J.A."/>
            <person name="Grimwood J."/>
            <person name="Kramer R."/>
            <person name="Lindquist E."/>
            <person name="Lucas S."/>
            <person name="Salamov A."/>
            <person name="McFadden G.I."/>
            <person name="Lane C.E."/>
            <person name="Keeling P.J."/>
            <person name="Gray M.W."/>
            <person name="Grigoriev I.V."/>
            <person name="Archibald J.M."/>
        </authorList>
    </citation>
    <scope>NUCLEOTIDE SEQUENCE</scope>
    <source>
        <strain evidence="12 14">CCMP2712</strain>
    </source>
</reference>
<protein>
    <recommendedName>
        <fullName evidence="11">ER lumen protein-retaining receptor</fullName>
    </recommendedName>
</protein>
<dbReference type="PaxDb" id="55529-EKX49511"/>
<feature type="transmembrane region" description="Helical" evidence="11">
    <location>
        <begin position="194"/>
        <end position="214"/>
    </location>
</feature>
<dbReference type="PROSITE" id="PS00952">
    <property type="entry name" value="ER_LUMEN_RECEPTOR_2"/>
    <property type="match status" value="1"/>
</dbReference>
<proteinExistence type="inferred from homology"/>
<keyword evidence="4 11" id="KW-0812">Transmembrane</keyword>
<feature type="transmembrane region" description="Helical" evidence="11">
    <location>
        <begin position="103"/>
        <end position="123"/>
    </location>
</feature>
<keyword evidence="6" id="KW-0931">ER-Golgi transport</keyword>
<keyword evidence="7 11" id="KW-0653">Protein transport</keyword>
<dbReference type="GO" id="GO:0005789">
    <property type="term" value="C:endoplasmic reticulum membrane"/>
    <property type="evidence" value="ECO:0007669"/>
    <property type="project" value="UniProtKB-SubCell"/>
</dbReference>
<feature type="transmembrane region" description="Helical" evidence="11">
    <location>
        <begin position="65"/>
        <end position="82"/>
    </location>
</feature>
<name>L1JLS4_GUITC</name>
<dbReference type="GO" id="GO:0046923">
    <property type="term" value="F:ER retention sequence binding"/>
    <property type="evidence" value="ECO:0007669"/>
    <property type="project" value="InterPro"/>
</dbReference>
<accession>L1JLS4</accession>
<evidence type="ECO:0000313" key="13">
    <source>
        <dbReference type="EnsemblProtists" id="EKX49511"/>
    </source>
</evidence>
<evidence type="ECO:0000256" key="11">
    <source>
        <dbReference type="RuleBase" id="RU000634"/>
    </source>
</evidence>
<evidence type="ECO:0000256" key="10">
    <source>
        <dbReference type="ARBA" id="ARBA00023170"/>
    </source>
</evidence>
<dbReference type="RefSeq" id="XP_005836491.1">
    <property type="nucleotide sequence ID" value="XM_005836434.1"/>
</dbReference>
<dbReference type="InterPro" id="IPR000133">
    <property type="entry name" value="ER_ret_rcpt"/>
</dbReference>
<dbReference type="STRING" id="905079.L1JLS4"/>
<gene>
    <name evidence="12" type="ORF">GUITHDRAFT_181606</name>
</gene>
<evidence type="ECO:0000256" key="4">
    <source>
        <dbReference type="ARBA" id="ARBA00022692"/>
    </source>
</evidence>
<evidence type="ECO:0000256" key="5">
    <source>
        <dbReference type="ARBA" id="ARBA00022824"/>
    </source>
</evidence>
<evidence type="ECO:0000313" key="14">
    <source>
        <dbReference type="Proteomes" id="UP000011087"/>
    </source>
</evidence>
<dbReference type="EnsemblProtists" id="EKX49511">
    <property type="protein sequence ID" value="EKX49511"/>
    <property type="gene ID" value="GUITHDRAFT_181606"/>
</dbReference>
<sequence>MNIFRLSGDMLHLISFLVLMYRMRGQRSCRGVSLKSQILFLIVFCCRYLDLFFSFVSLYNTMMKIFFISATATIVYWMLTKYRSSYDMDNDKLHGDGSFMGHLPPHGVLGYIIVPCFLLALIWNEGFEAFEILWAFSIYLEAVAILPQLFMLQKTKEGEAFTLLYIFCVGAYRGLYIINWIYRYFTEKHYWQPLVWVSGVVQTLLYADFFYYYWIALRDGAKFQLPG</sequence>
<dbReference type="Proteomes" id="UP000011087">
    <property type="component" value="Unassembled WGS sequence"/>
</dbReference>
<dbReference type="PRINTS" id="PR00660">
    <property type="entry name" value="ERLUMENR"/>
</dbReference>
<dbReference type="OrthoDB" id="7694678at2759"/>
<organism evidence="12">
    <name type="scientific">Guillardia theta (strain CCMP2712)</name>
    <name type="common">Cryptophyte</name>
    <dbReference type="NCBI Taxonomy" id="905079"/>
    <lineage>
        <taxon>Eukaryota</taxon>
        <taxon>Cryptophyceae</taxon>
        <taxon>Pyrenomonadales</taxon>
        <taxon>Geminigeraceae</taxon>
        <taxon>Guillardia</taxon>
    </lineage>
</organism>
<keyword evidence="9 11" id="KW-0472">Membrane</keyword>
<feature type="transmembrane region" description="Helical" evidence="11">
    <location>
        <begin position="129"/>
        <end position="150"/>
    </location>
</feature>
<evidence type="ECO:0000256" key="9">
    <source>
        <dbReference type="ARBA" id="ARBA00023136"/>
    </source>
</evidence>
<keyword evidence="8 11" id="KW-1133">Transmembrane helix</keyword>
<dbReference type="HOGENOM" id="CLU_057784_0_2_1"/>
<reference evidence="13" key="3">
    <citation type="submission" date="2016-03" db="UniProtKB">
        <authorList>
            <consortium name="EnsemblProtists"/>
        </authorList>
    </citation>
    <scope>IDENTIFICATION</scope>
</reference>
<keyword evidence="3 11" id="KW-0813">Transport</keyword>
<evidence type="ECO:0000256" key="7">
    <source>
        <dbReference type="ARBA" id="ARBA00022927"/>
    </source>
</evidence>
<evidence type="ECO:0000256" key="6">
    <source>
        <dbReference type="ARBA" id="ARBA00022892"/>
    </source>
</evidence>
<evidence type="ECO:0000256" key="1">
    <source>
        <dbReference type="ARBA" id="ARBA00004477"/>
    </source>
</evidence>
<feature type="transmembrane region" description="Helical" evidence="11">
    <location>
        <begin position="162"/>
        <end position="182"/>
    </location>
</feature>
<evidence type="ECO:0000256" key="2">
    <source>
        <dbReference type="ARBA" id="ARBA00010120"/>
    </source>
</evidence>
<keyword evidence="14" id="KW-1185">Reference proteome</keyword>
<dbReference type="PANTHER" id="PTHR10585">
    <property type="entry name" value="ER LUMEN PROTEIN RETAINING RECEPTOR"/>
    <property type="match status" value="1"/>
</dbReference>
<dbReference type="OMA" id="WKSRSCE"/>
<evidence type="ECO:0000256" key="8">
    <source>
        <dbReference type="ARBA" id="ARBA00022989"/>
    </source>
</evidence>
<evidence type="ECO:0000256" key="3">
    <source>
        <dbReference type="ARBA" id="ARBA00022448"/>
    </source>
</evidence>
<comment type="subcellular location">
    <subcellularLocation>
        <location evidence="1 11">Endoplasmic reticulum membrane</location>
        <topology evidence="1 11">Multi-pass membrane protein</topology>
    </subcellularLocation>
</comment>
<reference evidence="14" key="2">
    <citation type="submission" date="2012-11" db="EMBL/GenBank/DDBJ databases">
        <authorList>
            <person name="Kuo A."/>
            <person name="Curtis B.A."/>
            <person name="Tanifuji G."/>
            <person name="Burki F."/>
            <person name="Gruber A."/>
            <person name="Irimia M."/>
            <person name="Maruyama S."/>
            <person name="Arias M.C."/>
            <person name="Ball S.G."/>
            <person name="Gile G.H."/>
            <person name="Hirakawa Y."/>
            <person name="Hopkins J.F."/>
            <person name="Rensing S.A."/>
            <person name="Schmutz J."/>
            <person name="Symeonidi A."/>
            <person name="Elias M."/>
            <person name="Eveleigh R.J."/>
            <person name="Herman E.K."/>
            <person name="Klute M.J."/>
            <person name="Nakayama T."/>
            <person name="Obornik M."/>
            <person name="Reyes-Prieto A."/>
            <person name="Armbrust E.V."/>
            <person name="Aves S.J."/>
            <person name="Beiko R.G."/>
            <person name="Coutinho P."/>
            <person name="Dacks J.B."/>
            <person name="Durnford D.G."/>
            <person name="Fast N.M."/>
            <person name="Green B.R."/>
            <person name="Grisdale C."/>
            <person name="Hempe F."/>
            <person name="Henrissat B."/>
            <person name="Hoppner M.P."/>
            <person name="Ishida K.-I."/>
            <person name="Kim E."/>
            <person name="Koreny L."/>
            <person name="Kroth P.G."/>
            <person name="Liu Y."/>
            <person name="Malik S.-B."/>
            <person name="Maier U.G."/>
            <person name="McRose D."/>
            <person name="Mock T."/>
            <person name="Neilson J.A."/>
            <person name="Onodera N.T."/>
            <person name="Poole A.M."/>
            <person name="Pritham E.J."/>
            <person name="Richards T.A."/>
            <person name="Rocap G."/>
            <person name="Roy S.W."/>
            <person name="Sarai C."/>
            <person name="Schaack S."/>
            <person name="Shirato S."/>
            <person name="Slamovits C.H."/>
            <person name="Spencer D.F."/>
            <person name="Suzuki S."/>
            <person name="Worden A.Z."/>
            <person name="Zauner S."/>
            <person name="Barry K."/>
            <person name="Bell C."/>
            <person name="Bharti A.K."/>
            <person name="Crow J.A."/>
            <person name="Grimwood J."/>
            <person name="Kramer R."/>
            <person name="Lindquist E."/>
            <person name="Lucas S."/>
            <person name="Salamov A."/>
            <person name="McFadden G.I."/>
            <person name="Lane C.E."/>
            <person name="Keeling P.J."/>
            <person name="Gray M.W."/>
            <person name="Grigoriev I.V."/>
            <person name="Archibald J.M."/>
        </authorList>
    </citation>
    <scope>NUCLEOTIDE SEQUENCE</scope>
    <source>
        <strain evidence="14">CCMP2712</strain>
    </source>
</reference>
<dbReference type="PROSITE" id="PS00951">
    <property type="entry name" value="ER_LUMEN_RECEPTOR_1"/>
    <property type="match status" value="1"/>
</dbReference>
<comment type="caution">
    <text evidence="11">Lacks conserved residue(s) required for the propagation of feature annotation.</text>
</comment>
<dbReference type="EMBL" id="JH992982">
    <property type="protein sequence ID" value="EKX49511.1"/>
    <property type="molecule type" value="Genomic_DNA"/>
</dbReference>
<dbReference type="AlphaFoldDB" id="L1JLS4"/>
<dbReference type="GO" id="GO:0016192">
    <property type="term" value="P:vesicle-mediated transport"/>
    <property type="evidence" value="ECO:0007669"/>
    <property type="project" value="UniProtKB-KW"/>
</dbReference>
<dbReference type="GeneID" id="17305919"/>
<keyword evidence="10 11" id="KW-0675">Receptor</keyword>
<dbReference type="GO" id="GO:0006621">
    <property type="term" value="P:protein retention in ER lumen"/>
    <property type="evidence" value="ECO:0007669"/>
    <property type="project" value="InterPro"/>
</dbReference>
<evidence type="ECO:0000313" key="12">
    <source>
        <dbReference type="EMBL" id="EKX49511.1"/>
    </source>
</evidence>
<dbReference type="KEGG" id="gtt:GUITHDRAFT_181606"/>
<dbReference type="GO" id="GO:0015031">
    <property type="term" value="P:protein transport"/>
    <property type="evidence" value="ECO:0007669"/>
    <property type="project" value="UniProtKB-KW"/>
</dbReference>
<keyword evidence="5 11" id="KW-0256">Endoplasmic reticulum</keyword>